<dbReference type="AlphaFoldDB" id="A0AA38ZZ84"/>
<evidence type="ECO:0000313" key="2">
    <source>
        <dbReference type="Proteomes" id="UP001168098"/>
    </source>
</evidence>
<dbReference type="EMBL" id="JARBHA010000007">
    <property type="protein sequence ID" value="KAJ9697004.1"/>
    <property type="molecule type" value="Genomic_DNA"/>
</dbReference>
<evidence type="ECO:0000313" key="1">
    <source>
        <dbReference type="EMBL" id="KAJ9697004.1"/>
    </source>
</evidence>
<sequence>MNASMDFVSRMESAFLSAGLDPRSCLQMKKLLLFGKEHQMKTNLCTPLTLVRMMPVLARIL</sequence>
<name>A0AA38ZZ84_VITRO</name>
<reference evidence="1 2" key="1">
    <citation type="journal article" date="2023" name="BMC Biotechnol.">
        <title>Vitis rotundifolia cv Carlos genome sequencing.</title>
        <authorList>
            <person name="Huff M."/>
            <person name="Hulse-Kemp A."/>
            <person name="Scheffler B."/>
            <person name="Youngblood R."/>
            <person name="Simpson S."/>
            <person name="Babiker E."/>
            <person name="Staton M."/>
        </authorList>
    </citation>
    <scope>NUCLEOTIDE SEQUENCE [LARGE SCALE GENOMIC DNA]</scope>
    <source>
        <tissue evidence="1">Leaf</tissue>
    </source>
</reference>
<accession>A0AA38ZZ84</accession>
<dbReference type="Proteomes" id="UP001168098">
    <property type="component" value="Unassembled WGS sequence"/>
</dbReference>
<gene>
    <name evidence="1" type="ORF">PVL29_008975</name>
</gene>
<comment type="caution">
    <text evidence="1">The sequence shown here is derived from an EMBL/GenBank/DDBJ whole genome shotgun (WGS) entry which is preliminary data.</text>
</comment>
<proteinExistence type="predicted"/>
<keyword evidence="2" id="KW-1185">Reference proteome</keyword>
<organism evidence="1 2">
    <name type="scientific">Vitis rotundifolia</name>
    <name type="common">Muscadine grape</name>
    <dbReference type="NCBI Taxonomy" id="103349"/>
    <lineage>
        <taxon>Eukaryota</taxon>
        <taxon>Viridiplantae</taxon>
        <taxon>Streptophyta</taxon>
        <taxon>Embryophyta</taxon>
        <taxon>Tracheophyta</taxon>
        <taxon>Spermatophyta</taxon>
        <taxon>Magnoliopsida</taxon>
        <taxon>eudicotyledons</taxon>
        <taxon>Gunneridae</taxon>
        <taxon>Pentapetalae</taxon>
        <taxon>rosids</taxon>
        <taxon>Vitales</taxon>
        <taxon>Vitaceae</taxon>
        <taxon>Viteae</taxon>
        <taxon>Vitis</taxon>
    </lineage>
</organism>
<protein>
    <submittedName>
        <fullName evidence="1">Uncharacterized protein</fullName>
    </submittedName>
</protein>